<accession>A0A0G0XZX5</accession>
<evidence type="ECO:0000256" key="7">
    <source>
        <dbReference type="ARBA" id="ARBA00022741"/>
    </source>
</evidence>
<comment type="similarity">
    <text evidence="2">Belongs to the TsaE family.</text>
</comment>
<dbReference type="GO" id="GO:0046872">
    <property type="term" value="F:metal ion binding"/>
    <property type="evidence" value="ECO:0007669"/>
    <property type="project" value="UniProtKB-KW"/>
</dbReference>
<protein>
    <recommendedName>
        <fullName evidence="3">tRNA threonylcarbamoyladenosine biosynthesis protein TsaE</fullName>
    </recommendedName>
    <alternativeName>
        <fullName evidence="10">t(6)A37 threonylcarbamoyladenosine biosynthesis protein TsaE</fullName>
    </alternativeName>
</protein>
<dbReference type="PANTHER" id="PTHR33540:SF2">
    <property type="entry name" value="TRNA THREONYLCARBAMOYLADENOSINE BIOSYNTHESIS PROTEIN TSAE"/>
    <property type="match status" value="1"/>
</dbReference>
<evidence type="ECO:0000313" key="12">
    <source>
        <dbReference type="Proteomes" id="UP000033947"/>
    </source>
</evidence>
<evidence type="ECO:0000256" key="10">
    <source>
        <dbReference type="ARBA" id="ARBA00032441"/>
    </source>
</evidence>
<keyword evidence="8" id="KW-0067">ATP-binding</keyword>
<organism evidence="11 12">
    <name type="scientific">candidate division WWE3 bacterium GW2011_GWC2_41_23</name>
    <dbReference type="NCBI Taxonomy" id="1619123"/>
    <lineage>
        <taxon>Bacteria</taxon>
        <taxon>Katanobacteria</taxon>
    </lineage>
</organism>
<dbReference type="PANTHER" id="PTHR33540">
    <property type="entry name" value="TRNA THREONYLCARBAMOYLADENOSINE BIOSYNTHESIS PROTEIN TSAE"/>
    <property type="match status" value="1"/>
</dbReference>
<dbReference type="AlphaFoldDB" id="A0A0G0XZX5"/>
<keyword evidence="6" id="KW-0479">Metal-binding</keyword>
<keyword evidence="7" id="KW-0547">Nucleotide-binding</keyword>
<dbReference type="Pfam" id="PF02367">
    <property type="entry name" value="TsaE"/>
    <property type="match status" value="1"/>
</dbReference>
<comment type="caution">
    <text evidence="11">The sequence shown here is derived from an EMBL/GenBank/DDBJ whole genome shotgun (WGS) entry which is preliminary data.</text>
</comment>
<dbReference type="InterPro" id="IPR027417">
    <property type="entry name" value="P-loop_NTPase"/>
</dbReference>
<dbReference type="InterPro" id="IPR003442">
    <property type="entry name" value="T6A_TsaE"/>
</dbReference>
<dbReference type="EMBL" id="LCBB01000012">
    <property type="protein sequence ID" value="KKS02686.1"/>
    <property type="molecule type" value="Genomic_DNA"/>
</dbReference>
<name>A0A0G0XZX5_UNCKA</name>
<dbReference type="SUPFAM" id="SSF52540">
    <property type="entry name" value="P-loop containing nucleoside triphosphate hydrolases"/>
    <property type="match status" value="1"/>
</dbReference>
<dbReference type="GO" id="GO:0016787">
    <property type="term" value="F:hydrolase activity"/>
    <property type="evidence" value="ECO:0007669"/>
    <property type="project" value="UniProtKB-KW"/>
</dbReference>
<keyword evidence="9" id="KW-0460">Magnesium</keyword>
<keyword evidence="11" id="KW-0378">Hydrolase</keyword>
<evidence type="ECO:0000256" key="4">
    <source>
        <dbReference type="ARBA" id="ARBA00022490"/>
    </source>
</evidence>
<evidence type="ECO:0000256" key="1">
    <source>
        <dbReference type="ARBA" id="ARBA00004496"/>
    </source>
</evidence>
<evidence type="ECO:0000256" key="2">
    <source>
        <dbReference type="ARBA" id="ARBA00007599"/>
    </source>
</evidence>
<comment type="subcellular location">
    <subcellularLocation>
        <location evidence="1">Cytoplasm</location>
    </subcellularLocation>
</comment>
<dbReference type="GO" id="GO:0002949">
    <property type="term" value="P:tRNA threonylcarbamoyladenosine modification"/>
    <property type="evidence" value="ECO:0007669"/>
    <property type="project" value="InterPro"/>
</dbReference>
<dbReference type="Gene3D" id="3.40.50.300">
    <property type="entry name" value="P-loop containing nucleotide triphosphate hydrolases"/>
    <property type="match status" value="1"/>
</dbReference>
<reference evidence="11 12" key="1">
    <citation type="journal article" date="2015" name="Nature">
        <title>rRNA introns, odd ribosomes, and small enigmatic genomes across a large radiation of phyla.</title>
        <authorList>
            <person name="Brown C.T."/>
            <person name="Hug L.A."/>
            <person name="Thomas B.C."/>
            <person name="Sharon I."/>
            <person name="Castelle C.J."/>
            <person name="Singh A."/>
            <person name="Wilkins M.J."/>
            <person name="Williams K.H."/>
            <person name="Banfield J.F."/>
        </authorList>
    </citation>
    <scope>NUCLEOTIDE SEQUENCE [LARGE SCALE GENOMIC DNA]</scope>
</reference>
<dbReference type="Proteomes" id="UP000033947">
    <property type="component" value="Unassembled WGS sequence"/>
</dbReference>
<evidence type="ECO:0000256" key="9">
    <source>
        <dbReference type="ARBA" id="ARBA00022842"/>
    </source>
</evidence>
<sequence length="145" mass="16345">MEIVAANTEQTQKFAQEIALKLKPGNTVALYGDLGAGKTTFVSMVTKALGFSDRVQSPTFVVSRIYSGGGSSSDIKYVHHLDLYRMHDSGDVKELGMEDYLNQSDSVTFIEWPEVAEKYLPEKTIRIFFEILSENERKIHVQNLH</sequence>
<evidence type="ECO:0000256" key="3">
    <source>
        <dbReference type="ARBA" id="ARBA00019010"/>
    </source>
</evidence>
<dbReference type="PATRIC" id="fig|1619123.3.peg.702"/>
<keyword evidence="4" id="KW-0963">Cytoplasm</keyword>
<gene>
    <name evidence="11" type="ORF">UU55_C0012G0009</name>
</gene>
<evidence type="ECO:0000256" key="5">
    <source>
        <dbReference type="ARBA" id="ARBA00022694"/>
    </source>
</evidence>
<proteinExistence type="inferred from homology"/>
<evidence type="ECO:0000256" key="8">
    <source>
        <dbReference type="ARBA" id="ARBA00022840"/>
    </source>
</evidence>
<dbReference type="GO" id="GO:0005524">
    <property type="term" value="F:ATP binding"/>
    <property type="evidence" value="ECO:0007669"/>
    <property type="project" value="UniProtKB-KW"/>
</dbReference>
<keyword evidence="5" id="KW-0819">tRNA processing</keyword>
<evidence type="ECO:0000313" key="11">
    <source>
        <dbReference type="EMBL" id="KKS02686.1"/>
    </source>
</evidence>
<evidence type="ECO:0000256" key="6">
    <source>
        <dbReference type="ARBA" id="ARBA00022723"/>
    </source>
</evidence>
<dbReference type="GO" id="GO:0005737">
    <property type="term" value="C:cytoplasm"/>
    <property type="evidence" value="ECO:0007669"/>
    <property type="project" value="UniProtKB-SubCell"/>
</dbReference>
<dbReference type="NCBIfam" id="TIGR00150">
    <property type="entry name" value="T6A_YjeE"/>
    <property type="match status" value="1"/>
</dbReference>